<protein>
    <submittedName>
        <fullName evidence="3">Class I SAM-dependent methyltransferase</fullName>
    </submittedName>
</protein>
<evidence type="ECO:0000256" key="1">
    <source>
        <dbReference type="ARBA" id="ARBA00023115"/>
    </source>
</evidence>
<keyword evidence="1" id="KW-0620">Polyamine biosynthesis</keyword>
<reference evidence="3" key="1">
    <citation type="submission" date="2020-07" db="EMBL/GenBank/DDBJ databases">
        <title>Huge and variable diversity of episymbiotic CPR bacteria and DPANN archaea in groundwater ecosystems.</title>
        <authorList>
            <person name="He C.Y."/>
            <person name="Keren R."/>
            <person name="Whittaker M."/>
            <person name="Farag I.F."/>
            <person name="Doudna J."/>
            <person name="Cate J.H.D."/>
            <person name="Banfield J.F."/>
        </authorList>
    </citation>
    <scope>NUCLEOTIDE SEQUENCE</scope>
    <source>
        <strain evidence="3">NC_groundwater_1664_Pr3_B-0.1um_52_9</strain>
    </source>
</reference>
<dbReference type="GO" id="GO:0008168">
    <property type="term" value="F:methyltransferase activity"/>
    <property type="evidence" value="ECO:0007669"/>
    <property type="project" value="UniProtKB-KW"/>
</dbReference>
<organism evidence="3 4">
    <name type="scientific">Desulfomonile tiedjei</name>
    <dbReference type="NCBI Taxonomy" id="2358"/>
    <lineage>
        <taxon>Bacteria</taxon>
        <taxon>Pseudomonadati</taxon>
        <taxon>Thermodesulfobacteriota</taxon>
        <taxon>Desulfomonilia</taxon>
        <taxon>Desulfomonilales</taxon>
        <taxon>Desulfomonilaceae</taxon>
        <taxon>Desulfomonile</taxon>
    </lineage>
</organism>
<feature type="transmembrane region" description="Helical" evidence="2">
    <location>
        <begin position="256"/>
        <end position="277"/>
    </location>
</feature>
<feature type="transmembrane region" description="Helical" evidence="2">
    <location>
        <begin position="374"/>
        <end position="394"/>
    </location>
</feature>
<dbReference type="Gene3D" id="3.40.50.150">
    <property type="entry name" value="Vaccinia Virus protein VP39"/>
    <property type="match status" value="1"/>
</dbReference>
<feature type="transmembrane region" description="Helical" evidence="2">
    <location>
        <begin position="316"/>
        <end position="335"/>
    </location>
</feature>
<feature type="transmembrane region" description="Helical" evidence="2">
    <location>
        <begin position="401"/>
        <end position="418"/>
    </location>
</feature>
<keyword evidence="2" id="KW-1133">Transmembrane helix</keyword>
<evidence type="ECO:0000313" key="3">
    <source>
        <dbReference type="EMBL" id="MBI5250880.1"/>
    </source>
</evidence>
<proteinExistence type="predicted"/>
<evidence type="ECO:0000256" key="2">
    <source>
        <dbReference type="SAM" id="Phobius"/>
    </source>
</evidence>
<gene>
    <name evidence="3" type="ORF">HY912_15440</name>
</gene>
<feature type="transmembrane region" description="Helical" evidence="2">
    <location>
        <begin position="344"/>
        <end position="362"/>
    </location>
</feature>
<dbReference type="CDD" id="cd02440">
    <property type="entry name" value="AdoMet_MTases"/>
    <property type="match status" value="1"/>
</dbReference>
<comment type="caution">
    <text evidence="3">The sequence shown here is derived from an EMBL/GenBank/DDBJ whole genome shotgun (WGS) entry which is preliminary data.</text>
</comment>
<dbReference type="AlphaFoldDB" id="A0A9D6V2H4"/>
<dbReference type="EMBL" id="JACRDE010000399">
    <property type="protein sequence ID" value="MBI5250880.1"/>
    <property type="molecule type" value="Genomic_DNA"/>
</dbReference>
<keyword evidence="3" id="KW-0489">Methyltransferase</keyword>
<dbReference type="Proteomes" id="UP000807825">
    <property type="component" value="Unassembled WGS sequence"/>
</dbReference>
<name>A0A9D6V2H4_9BACT</name>
<dbReference type="PANTHER" id="PTHR43317:SF1">
    <property type="entry name" value="THERMOSPERMINE SYNTHASE ACAULIS5"/>
    <property type="match status" value="1"/>
</dbReference>
<keyword evidence="2" id="KW-0812">Transmembrane</keyword>
<dbReference type="PANTHER" id="PTHR43317">
    <property type="entry name" value="THERMOSPERMINE SYNTHASE ACAULIS5"/>
    <property type="match status" value="1"/>
</dbReference>
<feature type="transmembrane region" description="Helical" evidence="2">
    <location>
        <begin position="424"/>
        <end position="447"/>
    </location>
</feature>
<keyword evidence="2" id="KW-0472">Membrane</keyword>
<evidence type="ECO:0000313" key="4">
    <source>
        <dbReference type="Proteomes" id="UP000807825"/>
    </source>
</evidence>
<feature type="transmembrane region" description="Helical" evidence="2">
    <location>
        <begin position="289"/>
        <end position="310"/>
    </location>
</feature>
<keyword evidence="3" id="KW-0808">Transferase</keyword>
<dbReference type="SUPFAM" id="SSF53335">
    <property type="entry name" value="S-adenosyl-L-methionine-dependent methyltransferases"/>
    <property type="match status" value="1"/>
</dbReference>
<dbReference type="GO" id="GO:0006596">
    <property type="term" value="P:polyamine biosynthetic process"/>
    <property type="evidence" value="ECO:0007669"/>
    <property type="project" value="UniProtKB-KW"/>
</dbReference>
<sequence length="457" mass="50759">MSIKAGGHYFQRVHDLSSSNSNLKTDTRLRSIADYYELPYKIYGSTGFSVAVVGAGTGNDVAAALRSGAKHVDAIEIDPAILELGKLYHPEQPYQHSRVRTVVTDARTFMRETDDQYDLIVYGLLDSHTLLSHASSVRLDSFVYTVEGLEEARRRLKPGGLMSLSFCVLTKEMGRKIYLMMKQAMGGKGPVCIQAGYDGSVIYLQRRDQDLTLDGDLLKKSGFRDITDETDDEHLRSDISTDDWPFFYMPKRVFPISYLGILGIILFLSVTVTYNFVHQGPTFGNWSFFFLGAGFMLVETKAITELGLAFGNTWHVIGIVISCILLMAFLANYAVRFFVLKSPVIWFVFLLSSLAIGFLSSTHGGFGSSISGKALSVMLLTCPIFFSGVVFSTLLREAKDISSVMAINLIGAITGGILEYNSMYFGFGFLYLLAIALYLLAFSFFYVKRKLPQSAHV</sequence>
<dbReference type="GO" id="GO:0032259">
    <property type="term" value="P:methylation"/>
    <property type="evidence" value="ECO:0007669"/>
    <property type="project" value="UniProtKB-KW"/>
</dbReference>
<dbReference type="InterPro" id="IPR029063">
    <property type="entry name" value="SAM-dependent_MTases_sf"/>
</dbReference>
<accession>A0A9D6V2H4</accession>
<dbReference type="Pfam" id="PF01564">
    <property type="entry name" value="Spermine_synth"/>
    <property type="match status" value="1"/>
</dbReference>